<dbReference type="InterPro" id="IPR036770">
    <property type="entry name" value="Ankyrin_rpt-contain_sf"/>
</dbReference>
<feature type="region of interest" description="Disordered" evidence="3">
    <location>
        <begin position="109"/>
        <end position="139"/>
    </location>
</feature>
<evidence type="ECO:0000256" key="3">
    <source>
        <dbReference type="SAM" id="MobiDB-lite"/>
    </source>
</evidence>
<dbReference type="SMART" id="SM00248">
    <property type="entry name" value="ANK"/>
    <property type="match status" value="3"/>
</dbReference>
<feature type="domain" description="RRM" evidence="4">
    <location>
        <begin position="138"/>
        <end position="209"/>
    </location>
</feature>
<dbReference type="SUPFAM" id="SSF48403">
    <property type="entry name" value="Ankyrin repeat"/>
    <property type="match status" value="1"/>
</dbReference>
<evidence type="ECO:0000256" key="1">
    <source>
        <dbReference type="ARBA" id="ARBA00022884"/>
    </source>
</evidence>
<dbReference type="Pfam" id="PF00076">
    <property type="entry name" value="RRM_1"/>
    <property type="match status" value="2"/>
</dbReference>
<dbReference type="Pfam" id="PF00023">
    <property type="entry name" value="Ank"/>
    <property type="match status" value="1"/>
</dbReference>
<gene>
    <name evidence="5" type="ORF">g.15859</name>
</gene>
<reference evidence="5" key="1">
    <citation type="submission" date="2015-11" db="EMBL/GenBank/DDBJ databases">
        <title>De novo transcriptome assembly of four potential Pierce s Disease insect vectors from Arizona vineyards.</title>
        <authorList>
            <person name="Tassone E.E."/>
        </authorList>
    </citation>
    <scope>NUCLEOTIDE SEQUENCE</scope>
</reference>
<protein>
    <recommendedName>
        <fullName evidence="4">RRM domain-containing protein</fullName>
    </recommendedName>
</protein>
<dbReference type="SMART" id="SM00360">
    <property type="entry name" value="RRM"/>
    <property type="match status" value="2"/>
</dbReference>
<evidence type="ECO:0000259" key="4">
    <source>
        <dbReference type="PROSITE" id="PS50102"/>
    </source>
</evidence>
<dbReference type="InterPro" id="IPR012677">
    <property type="entry name" value="Nucleotide-bd_a/b_plait_sf"/>
</dbReference>
<evidence type="ECO:0000256" key="2">
    <source>
        <dbReference type="PROSITE-ProRule" id="PRU00176"/>
    </source>
</evidence>
<dbReference type="InterPro" id="IPR002110">
    <property type="entry name" value="Ankyrin_rpt"/>
</dbReference>
<evidence type="ECO:0000313" key="5">
    <source>
        <dbReference type="EMBL" id="JAS46009.1"/>
    </source>
</evidence>
<dbReference type="SUPFAM" id="SSF54928">
    <property type="entry name" value="RNA-binding domain, RBD"/>
    <property type="match status" value="2"/>
</dbReference>
<feature type="compositionally biased region" description="Polar residues" evidence="3">
    <location>
        <begin position="128"/>
        <end position="139"/>
    </location>
</feature>
<keyword evidence="1 2" id="KW-0694">RNA-binding</keyword>
<dbReference type="InterPro" id="IPR035979">
    <property type="entry name" value="RBD_domain_sf"/>
</dbReference>
<dbReference type="PROSITE" id="PS50102">
    <property type="entry name" value="RRM"/>
    <property type="match status" value="2"/>
</dbReference>
<dbReference type="InterPro" id="IPR050907">
    <property type="entry name" value="SRSF"/>
</dbReference>
<dbReference type="PANTHER" id="PTHR23147">
    <property type="entry name" value="SERINE/ARGININE RICH SPLICING FACTOR"/>
    <property type="match status" value="1"/>
</dbReference>
<dbReference type="EMBL" id="GECZ01023760">
    <property type="protein sequence ID" value="JAS46009.1"/>
    <property type="molecule type" value="Transcribed_RNA"/>
</dbReference>
<organism evidence="5">
    <name type="scientific">Cuerna arida</name>
    <dbReference type="NCBI Taxonomy" id="1464854"/>
    <lineage>
        <taxon>Eukaryota</taxon>
        <taxon>Metazoa</taxon>
        <taxon>Ecdysozoa</taxon>
        <taxon>Arthropoda</taxon>
        <taxon>Hexapoda</taxon>
        <taxon>Insecta</taxon>
        <taxon>Pterygota</taxon>
        <taxon>Neoptera</taxon>
        <taxon>Paraneoptera</taxon>
        <taxon>Hemiptera</taxon>
        <taxon>Auchenorrhyncha</taxon>
        <taxon>Membracoidea</taxon>
        <taxon>Cicadellidae</taxon>
        <taxon>Cicadellinae</taxon>
        <taxon>Proconiini</taxon>
        <taxon>Cuerna</taxon>
    </lineage>
</organism>
<accession>A0A1B6F6Z5</accession>
<dbReference type="InterPro" id="IPR000504">
    <property type="entry name" value="RRM_dom"/>
</dbReference>
<sequence>MMKTFKIHVGNLSSDTSKEDLLSIFEKYGEVTEFTIFEHFGFLHMKDEEAGRAILKNLNGHLVRGHHIRLNIATNKDGPKTQLRKGVNVNINARCETKNKVGQRIFKRSPEHKPEINATDSGGPIKGMSQNADGPSSTKFLVRNVPQKTSKKEIEALFEKYGKVMECCLKSDYEHVFMHFICSDADLVLHELNGTKFKGQRIEVKLSTSPVHKQPCFSSREECRRLEKECYTSSGLTSALNKATEEGSIHTCHVLLDAGVTPINKVFPGELHPLMLAIKLQRSDITQLLINYGADIKVLLPQDKYHSFNLFTDNGSEYFQQHKDGLSCYQLAVIYRNVDVIRCFWRLGCLVSHDDIHLLSEFIVPEDSSVL</sequence>
<dbReference type="AlphaFoldDB" id="A0A1B6F6Z5"/>
<dbReference type="GO" id="GO:0003723">
    <property type="term" value="F:RNA binding"/>
    <property type="evidence" value="ECO:0007669"/>
    <property type="project" value="UniProtKB-UniRule"/>
</dbReference>
<dbReference type="Gene3D" id="3.30.70.330">
    <property type="match status" value="2"/>
</dbReference>
<name>A0A1B6F6Z5_9HEMI</name>
<dbReference type="Gene3D" id="1.25.40.20">
    <property type="entry name" value="Ankyrin repeat-containing domain"/>
    <property type="match status" value="1"/>
</dbReference>
<feature type="domain" description="RRM" evidence="4">
    <location>
        <begin position="5"/>
        <end position="75"/>
    </location>
</feature>
<proteinExistence type="predicted"/>